<evidence type="ECO:0000313" key="1">
    <source>
        <dbReference type="EMBL" id="MCX2742604.1"/>
    </source>
</evidence>
<protein>
    <submittedName>
        <fullName evidence="1">Uncharacterized protein</fullName>
    </submittedName>
</protein>
<dbReference type="RefSeq" id="WP_266054886.1">
    <property type="nucleotide sequence ID" value="NZ_JAPFQN010000002.1"/>
</dbReference>
<sequence length="630" mass="74234">MNKILLLATFCLFHTVIFSQQSDYRNKIKGPKSLFGDRCKEYNNIVTSFPRDIRFDIVVLDRQIILTFPSEKHFKKLFDDSFDGVAVDIIDKNQYSCIDNNELLSAWPNRGLLLDPVFKNELLKYYVLTELNTVAVNIGFLPYSFEPENVECNLLVLQKKALCSYESTAGLEMESWALLNTGLYWDTIPRQQEEFSDRFFEKSITFKIPFNKNKSTYDSTDIKPLYDSLNVTDYEITDIWIKAYSSVEGTVKENDYLQFARAKSIIKALEKYQTNKIKPHIKTSENWSQFARSIRNTEFEFLRNLSKEEVKNKLFTDKILLNKIEPLLAKQRYAEIKLDLRLRKSILKNPDLLISVFDESIRDEDLDKAIKIQKHIFKEIKDRQLPARFINLLEIPEKSEFGPLFNNLLLFELDYKISNRKKIIEKFEEIEKFTPDSWKIKYNLLSLRIEEWANGDSTFNYDKVLYDQIQSLNSTPLDETLLARLKINYYLVLVQYHILNNEYDLKRDAIKKILAYYRNSSLNEDEIFSISKFLSFNSEFETAINILTPEVNKFGVSEDILFYYLRLYFVESGLTFNDNSKQLVRKAIARNKERFCQFFNSKSQGGASFQLRNSEFLNNIYCETCNDQNM</sequence>
<name>A0ABT3RLA8_9BACT</name>
<proteinExistence type="predicted"/>
<evidence type="ECO:0000313" key="2">
    <source>
        <dbReference type="Proteomes" id="UP001209885"/>
    </source>
</evidence>
<gene>
    <name evidence="1" type="ORF">OO013_01940</name>
</gene>
<keyword evidence="2" id="KW-1185">Reference proteome</keyword>
<dbReference type="Proteomes" id="UP001209885">
    <property type="component" value="Unassembled WGS sequence"/>
</dbReference>
<reference evidence="1 2" key="1">
    <citation type="submission" date="2022-11" db="EMBL/GenBank/DDBJ databases">
        <title>The characterization of three novel Bacteroidetes species and genomic analysis of their roles in tidal elemental geochemical cycles.</title>
        <authorList>
            <person name="Ma K."/>
        </authorList>
    </citation>
    <scope>NUCLEOTIDE SEQUENCE [LARGE SCALE GENOMIC DNA]</scope>
    <source>
        <strain evidence="1 2">M17</strain>
    </source>
</reference>
<comment type="caution">
    <text evidence="1">The sequence shown here is derived from an EMBL/GenBank/DDBJ whole genome shotgun (WGS) entry which is preliminary data.</text>
</comment>
<dbReference type="EMBL" id="JAPFQN010000002">
    <property type="protein sequence ID" value="MCX2742604.1"/>
    <property type="molecule type" value="Genomic_DNA"/>
</dbReference>
<organism evidence="1 2">
    <name type="scientific">Mangrovivirga halotolerans</name>
    <dbReference type="NCBI Taxonomy" id="2993936"/>
    <lineage>
        <taxon>Bacteria</taxon>
        <taxon>Pseudomonadati</taxon>
        <taxon>Bacteroidota</taxon>
        <taxon>Cytophagia</taxon>
        <taxon>Cytophagales</taxon>
        <taxon>Mangrovivirgaceae</taxon>
        <taxon>Mangrovivirga</taxon>
    </lineage>
</organism>
<accession>A0ABT3RLA8</accession>